<dbReference type="Proteomes" id="UP001334501">
    <property type="component" value="Unassembled WGS sequence"/>
</dbReference>
<accession>A0ABU7YSL9</accession>
<proteinExistence type="predicted"/>
<reference evidence="1 2" key="1">
    <citation type="journal article" date="2017" name="Curr. Microbiol.">
        <title>Lysobacter zhanggongensis sp. nov. Isolated from a Pit Mud.</title>
        <authorList>
            <person name="Zhang X.F."/>
            <person name="Wang H.H."/>
            <person name="Sun X.Y."/>
            <person name="Pan C.M."/>
        </authorList>
    </citation>
    <scope>NUCLEOTIDE SEQUENCE [LARGE SCALE GENOMIC DNA]</scope>
    <source>
        <strain evidence="1 2">ZGLJ7-1</strain>
    </source>
</reference>
<protein>
    <submittedName>
        <fullName evidence="1">Uncharacterized protein</fullName>
    </submittedName>
</protein>
<sequence>MKRGLEQVGVAAGGVGRGSVGLELVQPLDRLGAAAEFMQHVGGPQLRGPALRSARHAGVPVQRLLVPVQEFGHLPEQQAPLRVGPRRFAPKLVVQRDQRGLVLRPSQ</sequence>
<name>A0ABU7YSL9_9GAMM</name>
<gene>
    <name evidence="1" type="ORF">SNE33_11850</name>
</gene>
<dbReference type="EMBL" id="JAXGFO010000095">
    <property type="protein sequence ID" value="MEG3158560.1"/>
    <property type="molecule type" value="Genomic_DNA"/>
</dbReference>
<organism evidence="1 2">
    <name type="scientific">Lysobacter zhanggongensis</name>
    <dbReference type="NCBI Taxonomy" id="1774951"/>
    <lineage>
        <taxon>Bacteria</taxon>
        <taxon>Pseudomonadati</taxon>
        <taxon>Pseudomonadota</taxon>
        <taxon>Gammaproteobacteria</taxon>
        <taxon>Lysobacterales</taxon>
        <taxon>Lysobacteraceae</taxon>
        <taxon>Lysobacter</taxon>
    </lineage>
</organism>
<keyword evidence="2" id="KW-1185">Reference proteome</keyword>
<evidence type="ECO:0000313" key="2">
    <source>
        <dbReference type="Proteomes" id="UP001334501"/>
    </source>
</evidence>
<comment type="caution">
    <text evidence="1">The sequence shown here is derived from an EMBL/GenBank/DDBJ whole genome shotgun (WGS) entry which is preliminary data.</text>
</comment>
<evidence type="ECO:0000313" key="1">
    <source>
        <dbReference type="EMBL" id="MEG3158560.1"/>
    </source>
</evidence>